<proteinExistence type="predicted"/>
<accession>A0A4Z2ESH4</accession>
<sequence length="313" mass="33757">MSGRSGAPGASRQRRLPVGGGQRPAGRQSESDPPHAARRLENHEDTESDGFITGTRFSITQGHKRLTEAQRAEHERVKGQGSRVKGQRSGVKVKLYLWYCNSLSPGEGSSVVQLLPLTPPLPPHAGSTAAVSSLCHTVAHFILKPLQTFFSLPPLLRLDLLGERRQSLEETVAPTATTAWFRSASTLLAPRGAGCSWPRLPEAWPRLPEAWPRLPEAWPRLPEAWPGQLVARRRPLILKTGSPVSLQKDVFLLERGDAAAPGENRKAAHLDRLAQLGESGFEGLHGDGVRAGDVAVALVRGGGDAVHLAVGQH</sequence>
<protein>
    <submittedName>
        <fullName evidence="2">Uncharacterized protein</fullName>
    </submittedName>
</protein>
<reference evidence="2 3" key="1">
    <citation type="submission" date="2019-03" db="EMBL/GenBank/DDBJ databases">
        <title>First draft genome of Liparis tanakae, snailfish: a comprehensive survey of snailfish specific genes.</title>
        <authorList>
            <person name="Kim W."/>
            <person name="Song I."/>
            <person name="Jeong J.-H."/>
            <person name="Kim D."/>
            <person name="Kim S."/>
            <person name="Ryu S."/>
            <person name="Song J.Y."/>
            <person name="Lee S.K."/>
        </authorList>
    </citation>
    <scope>NUCLEOTIDE SEQUENCE [LARGE SCALE GENOMIC DNA]</scope>
    <source>
        <tissue evidence="2">Muscle</tissue>
    </source>
</reference>
<organism evidence="2 3">
    <name type="scientific">Liparis tanakae</name>
    <name type="common">Tanaka's snailfish</name>
    <dbReference type="NCBI Taxonomy" id="230148"/>
    <lineage>
        <taxon>Eukaryota</taxon>
        <taxon>Metazoa</taxon>
        <taxon>Chordata</taxon>
        <taxon>Craniata</taxon>
        <taxon>Vertebrata</taxon>
        <taxon>Euteleostomi</taxon>
        <taxon>Actinopterygii</taxon>
        <taxon>Neopterygii</taxon>
        <taxon>Teleostei</taxon>
        <taxon>Neoteleostei</taxon>
        <taxon>Acanthomorphata</taxon>
        <taxon>Eupercaria</taxon>
        <taxon>Perciformes</taxon>
        <taxon>Cottioidei</taxon>
        <taxon>Cottales</taxon>
        <taxon>Liparidae</taxon>
        <taxon>Liparis</taxon>
    </lineage>
</organism>
<comment type="caution">
    <text evidence="2">The sequence shown here is derived from an EMBL/GenBank/DDBJ whole genome shotgun (WGS) entry which is preliminary data.</text>
</comment>
<dbReference type="EMBL" id="SRLO01003096">
    <property type="protein sequence ID" value="TNN31866.1"/>
    <property type="molecule type" value="Genomic_DNA"/>
</dbReference>
<feature type="compositionally biased region" description="Basic and acidic residues" evidence="1">
    <location>
        <begin position="29"/>
        <end position="45"/>
    </location>
</feature>
<dbReference type="AlphaFoldDB" id="A0A4Z2ESH4"/>
<feature type="region of interest" description="Disordered" evidence="1">
    <location>
        <begin position="1"/>
        <end position="57"/>
    </location>
</feature>
<gene>
    <name evidence="2" type="ORF">EYF80_057977</name>
</gene>
<name>A0A4Z2ESH4_9TELE</name>
<keyword evidence="3" id="KW-1185">Reference proteome</keyword>
<evidence type="ECO:0000313" key="3">
    <source>
        <dbReference type="Proteomes" id="UP000314294"/>
    </source>
</evidence>
<evidence type="ECO:0000256" key="1">
    <source>
        <dbReference type="SAM" id="MobiDB-lite"/>
    </source>
</evidence>
<evidence type="ECO:0000313" key="2">
    <source>
        <dbReference type="EMBL" id="TNN31866.1"/>
    </source>
</evidence>
<dbReference type="Proteomes" id="UP000314294">
    <property type="component" value="Unassembled WGS sequence"/>
</dbReference>